<evidence type="ECO:0000256" key="6">
    <source>
        <dbReference type="SAM" id="Phobius"/>
    </source>
</evidence>
<evidence type="ECO:0000256" key="4">
    <source>
        <dbReference type="ARBA" id="ARBA00022989"/>
    </source>
</evidence>
<keyword evidence="5 6" id="KW-0472">Membrane</keyword>
<gene>
    <name evidence="7" type="ORF">THAPSDRAFT_6031</name>
</gene>
<accession>B8C5D0</accession>
<dbReference type="EMBL" id="CM000643">
    <property type="protein sequence ID" value="EED91096.1"/>
    <property type="molecule type" value="Genomic_DNA"/>
</dbReference>
<dbReference type="AlphaFoldDB" id="B8C5D0"/>
<feature type="transmembrane region" description="Helical" evidence="6">
    <location>
        <begin position="12"/>
        <end position="29"/>
    </location>
</feature>
<keyword evidence="4 6" id="KW-1133">Transmembrane helix</keyword>
<reference evidence="7 8" key="2">
    <citation type="journal article" date="2008" name="Nature">
        <title>The Phaeodactylum genome reveals the evolutionary history of diatom genomes.</title>
        <authorList>
            <person name="Bowler C."/>
            <person name="Allen A.E."/>
            <person name="Badger J.H."/>
            <person name="Grimwood J."/>
            <person name="Jabbari K."/>
            <person name="Kuo A."/>
            <person name="Maheswari U."/>
            <person name="Martens C."/>
            <person name="Maumus F."/>
            <person name="Otillar R.P."/>
            <person name="Rayko E."/>
            <person name="Salamov A."/>
            <person name="Vandepoele K."/>
            <person name="Beszteri B."/>
            <person name="Gruber A."/>
            <person name="Heijde M."/>
            <person name="Katinka M."/>
            <person name="Mock T."/>
            <person name="Valentin K."/>
            <person name="Verret F."/>
            <person name="Berges J.A."/>
            <person name="Brownlee C."/>
            <person name="Cadoret J.P."/>
            <person name="Chiovitti A."/>
            <person name="Choi C.J."/>
            <person name="Coesel S."/>
            <person name="De Martino A."/>
            <person name="Detter J.C."/>
            <person name="Durkin C."/>
            <person name="Falciatore A."/>
            <person name="Fournet J."/>
            <person name="Haruta M."/>
            <person name="Huysman M.J."/>
            <person name="Jenkins B.D."/>
            <person name="Jiroutova K."/>
            <person name="Jorgensen R.E."/>
            <person name="Joubert Y."/>
            <person name="Kaplan A."/>
            <person name="Kroger N."/>
            <person name="Kroth P.G."/>
            <person name="La Roche J."/>
            <person name="Lindquist E."/>
            <person name="Lommer M."/>
            <person name="Martin-Jezequel V."/>
            <person name="Lopez P.J."/>
            <person name="Lucas S."/>
            <person name="Mangogna M."/>
            <person name="McGinnis K."/>
            <person name="Medlin L.K."/>
            <person name="Montsant A."/>
            <person name="Oudot-Le Secq M.P."/>
            <person name="Napoli C."/>
            <person name="Obornik M."/>
            <person name="Parker M.S."/>
            <person name="Petit J.L."/>
            <person name="Porcel B.M."/>
            <person name="Poulsen N."/>
            <person name="Robison M."/>
            <person name="Rychlewski L."/>
            <person name="Rynearson T.A."/>
            <person name="Schmutz J."/>
            <person name="Shapiro H."/>
            <person name="Siaut M."/>
            <person name="Stanley M."/>
            <person name="Sussman M.R."/>
            <person name="Taylor A.R."/>
            <person name="Vardi A."/>
            <person name="von Dassow P."/>
            <person name="Vyverman W."/>
            <person name="Willis A."/>
            <person name="Wyrwicz L.S."/>
            <person name="Rokhsar D.S."/>
            <person name="Weissenbach J."/>
            <person name="Armbrust E.V."/>
            <person name="Green B.R."/>
            <person name="Van de Peer Y."/>
            <person name="Grigoriev I.V."/>
        </authorList>
    </citation>
    <scope>NUCLEOTIDE SEQUENCE [LARGE SCALE GENOMIC DNA]</scope>
    <source>
        <strain evidence="7 8">CCMP1335</strain>
    </source>
</reference>
<dbReference type="GeneID" id="7448570"/>
<dbReference type="OMA" id="WMACWIA"/>
<organism evidence="7 8">
    <name type="scientific">Thalassiosira pseudonana</name>
    <name type="common">Marine diatom</name>
    <name type="synonym">Cyclotella nana</name>
    <dbReference type="NCBI Taxonomy" id="35128"/>
    <lineage>
        <taxon>Eukaryota</taxon>
        <taxon>Sar</taxon>
        <taxon>Stramenopiles</taxon>
        <taxon>Ochrophyta</taxon>
        <taxon>Bacillariophyta</taxon>
        <taxon>Coscinodiscophyceae</taxon>
        <taxon>Thalassiosirophycidae</taxon>
        <taxon>Thalassiosirales</taxon>
        <taxon>Thalassiosiraceae</taxon>
        <taxon>Thalassiosira</taxon>
    </lineage>
</organism>
<dbReference type="eggNOG" id="ENOG502S2UV">
    <property type="taxonomic scope" value="Eukaryota"/>
</dbReference>
<dbReference type="InParanoid" id="B8C5D0"/>
<evidence type="ECO:0000256" key="5">
    <source>
        <dbReference type="ARBA" id="ARBA00023136"/>
    </source>
</evidence>
<keyword evidence="2" id="KW-1003">Cell membrane</keyword>
<sequence length="260" mass="27278">MYEKMDPSMPGFIFSAGYYLVAAVSLGILSRMSSQPAQKIDGNALMSNKEESGMVSTRGGWELGSYLFIGNGLQVVGLQTVPADRAVPLQTWVACVIAFAGVVIMGADGNKTGVDATNGAENTAMLPFDNFDLNELISSLLFSQGDFLIVLAALAYTMHVVRLGVYAPQTTPLKLAASKATTEAVLSVALVLGLIFVGNAEASVPEFVSQTGSEVVTYFKTIGSSLFEGAAASVSAPTGQENSLAVSIAAILWTGWLWTE</sequence>
<protein>
    <submittedName>
        <fullName evidence="7">Uncharacterized protein</fullName>
    </submittedName>
</protein>
<evidence type="ECO:0000256" key="1">
    <source>
        <dbReference type="ARBA" id="ARBA00004651"/>
    </source>
</evidence>
<dbReference type="KEGG" id="tps:THAPSDRAFT_6031"/>
<dbReference type="HOGENOM" id="CLU_1071500_0_0_1"/>
<evidence type="ECO:0000256" key="3">
    <source>
        <dbReference type="ARBA" id="ARBA00022692"/>
    </source>
</evidence>
<dbReference type="GO" id="GO:0005886">
    <property type="term" value="C:plasma membrane"/>
    <property type="evidence" value="ECO:0007669"/>
    <property type="project" value="UniProtKB-SubCell"/>
</dbReference>
<dbReference type="InterPro" id="IPR051258">
    <property type="entry name" value="Diverse_Substrate_Transporter"/>
</dbReference>
<comment type="subcellular location">
    <subcellularLocation>
        <location evidence="1">Cell membrane</location>
        <topology evidence="1">Multi-pass membrane protein</topology>
    </subcellularLocation>
</comment>
<evidence type="ECO:0000313" key="8">
    <source>
        <dbReference type="Proteomes" id="UP000001449"/>
    </source>
</evidence>
<dbReference type="GO" id="GO:0016020">
    <property type="term" value="C:membrane"/>
    <property type="evidence" value="ECO:0000318"/>
    <property type="project" value="GO_Central"/>
</dbReference>
<feature type="transmembrane region" description="Helical" evidence="6">
    <location>
        <begin position="89"/>
        <end position="107"/>
    </location>
</feature>
<dbReference type="PaxDb" id="35128-Thaps6031"/>
<reference evidence="7 8" key="1">
    <citation type="journal article" date="2004" name="Science">
        <title>The genome of the diatom Thalassiosira pseudonana: ecology, evolution, and metabolism.</title>
        <authorList>
            <person name="Armbrust E.V."/>
            <person name="Berges J.A."/>
            <person name="Bowler C."/>
            <person name="Green B.R."/>
            <person name="Martinez D."/>
            <person name="Putnam N.H."/>
            <person name="Zhou S."/>
            <person name="Allen A.E."/>
            <person name="Apt K.E."/>
            <person name="Bechner M."/>
            <person name="Brzezinski M.A."/>
            <person name="Chaal B.K."/>
            <person name="Chiovitti A."/>
            <person name="Davis A.K."/>
            <person name="Demarest M.S."/>
            <person name="Detter J.C."/>
            <person name="Glavina T."/>
            <person name="Goodstein D."/>
            <person name="Hadi M.Z."/>
            <person name="Hellsten U."/>
            <person name="Hildebrand M."/>
            <person name="Jenkins B.D."/>
            <person name="Jurka J."/>
            <person name="Kapitonov V.V."/>
            <person name="Kroger N."/>
            <person name="Lau W.W."/>
            <person name="Lane T.W."/>
            <person name="Larimer F.W."/>
            <person name="Lippmeier J.C."/>
            <person name="Lucas S."/>
            <person name="Medina M."/>
            <person name="Montsant A."/>
            <person name="Obornik M."/>
            <person name="Parker M.S."/>
            <person name="Palenik B."/>
            <person name="Pazour G.J."/>
            <person name="Richardson P.M."/>
            <person name="Rynearson T.A."/>
            <person name="Saito M.A."/>
            <person name="Schwartz D.C."/>
            <person name="Thamatrakoln K."/>
            <person name="Valentin K."/>
            <person name="Vardi A."/>
            <person name="Wilkerson F.P."/>
            <person name="Rokhsar D.S."/>
        </authorList>
    </citation>
    <scope>NUCLEOTIDE SEQUENCE [LARGE SCALE GENOMIC DNA]</scope>
    <source>
        <strain evidence="7 8">CCMP1335</strain>
    </source>
</reference>
<dbReference type="RefSeq" id="XP_002290989.1">
    <property type="nucleotide sequence ID" value="XM_002290953.1"/>
</dbReference>
<evidence type="ECO:0000313" key="7">
    <source>
        <dbReference type="EMBL" id="EED91096.1"/>
    </source>
</evidence>
<keyword evidence="3 6" id="KW-0812">Transmembrane</keyword>
<dbReference type="Proteomes" id="UP000001449">
    <property type="component" value="Chromosome 6"/>
</dbReference>
<evidence type="ECO:0000256" key="2">
    <source>
        <dbReference type="ARBA" id="ARBA00022475"/>
    </source>
</evidence>
<dbReference type="PANTHER" id="PTHR42920">
    <property type="entry name" value="OS03G0707200 PROTEIN-RELATED"/>
    <property type="match status" value="1"/>
</dbReference>
<proteinExistence type="predicted"/>
<dbReference type="PANTHER" id="PTHR42920:SF5">
    <property type="entry name" value="EAMA DOMAIN-CONTAINING PROTEIN"/>
    <property type="match status" value="1"/>
</dbReference>
<name>B8C5D0_THAPS</name>
<keyword evidence="8" id="KW-1185">Reference proteome</keyword>